<feature type="transmembrane region" description="Helical" evidence="2">
    <location>
        <begin position="49"/>
        <end position="70"/>
    </location>
</feature>
<dbReference type="PANTHER" id="PTHR24023">
    <property type="entry name" value="COLLAGEN ALPHA"/>
    <property type="match status" value="1"/>
</dbReference>
<evidence type="ECO:0000256" key="2">
    <source>
        <dbReference type="SAM" id="Phobius"/>
    </source>
</evidence>
<dbReference type="Pfam" id="PF01391">
    <property type="entry name" value="Collagen"/>
    <property type="match status" value="1"/>
</dbReference>
<organism evidence="3 4">
    <name type="scientific">Desmophyllum pertusum</name>
    <dbReference type="NCBI Taxonomy" id="174260"/>
    <lineage>
        <taxon>Eukaryota</taxon>
        <taxon>Metazoa</taxon>
        <taxon>Cnidaria</taxon>
        <taxon>Anthozoa</taxon>
        <taxon>Hexacorallia</taxon>
        <taxon>Scleractinia</taxon>
        <taxon>Caryophylliina</taxon>
        <taxon>Caryophylliidae</taxon>
        <taxon>Desmophyllum</taxon>
    </lineage>
</organism>
<evidence type="ECO:0000313" key="3">
    <source>
        <dbReference type="EMBL" id="KAJ7380822.1"/>
    </source>
</evidence>
<reference evidence="3" key="1">
    <citation type="submission" date="2023-01" db="EMBL/GenBank/DDBJ databases">
        <title>Genome assembly of the deep-sea coral Lophelia pertusa.</title>
        <authorList>
            <person name="Herrera S."/>
            <person name="Cordes E."/>
        </authorList>
    </citation>
    <scope>NUCLEOTIDE SEQUENCE</scope>
    <source>
        <strain evidence="3">USNM1676648</strain>
        <tissue evidence="3">Polyp</tissue>
    </source>
</reference>
<dbReference type="Proteomes" id="UP001163046">
    <property type="component" value="Unassembled WGS sequence"/>
</dbReference>
<evidence type="ECO:0000256" key="1">
    <source>
        <dbReference type="SAM" id="MobiDB-lite"/>
    </source>
</evidence>
<comment type="caution">
    <text evidence="3">The sequence shown here is derived from an EMBL/GenBank/DDBJ whole genome shotgun (WGS) entry which is preliminary data.</text>
</comment>
<protein>
    <submittedName>
        <fullName evidence="3">Uncharacterized protein</fullName>
    </submittedName>
</protein>
<dbReference type="GO" id="GO:0005615">
    <property type="term" value="C:extracellular space"/>
    <property type="evidence" value="ECO:0007669"/>
    <property type="project" value="TreeGrafter"/>
</dbReference>
<name>A0A9W9ZFQ1_9CNID</name>
<keyword evidence="4" id="KW-1185">Reference proteome</keyword>
<dbReference type="OrthoDB" id="6380629at2759"/>
<dbReference type="InterPro" id="IPR008160">
    <property type="entry name" value="Collagen"/>
</dbReference>
<gene>
    <name evidence="3" type="ORF">OS493_007212</name>
</gene>
<dbReference type="GO" id="GO:0031012">
    <property type="term" value="C:extracellular matrix"/>
    <property type="evidence" value="ECO:0007669"/>
    <property type="project" value="TreeGrafter"/>
</dbReference>
<dbReference type="AlphaFoldDB" id="A0A9W9ZFQ1"/>
<evidence type="ECO:0000313" key="4">
    <source>
        <dbReference type="Proteomes" id="UP001163046"/>
    </source>
</evidence>
<proteinExistence type="predicted"/>
<keyword evidence="2" id="KW-0812">Transmembrane</keyword>
<accession>A0A9W9ZFQ1</accession>
<dbReference type="EMBL" id="MU826352">
    <property type="protein sequence ID" value="KAJ7380822.1"/>
    <property type="molecule type" value="Genomic_DNA"/>
</dbReference>
<dbReference type="InterPro" id="IPR050149">
    <property type="entry name" value="Collagen_superfamily"/>
</dbReference>
<feature type="compositionally biased region" description="Pro residues" evidence="1">
    <location>
        <begin position="196"/>
        <end position="205"/>
    </location>
</feature>
<keyword evidence="2" id="KW-0472">Membrane</keyword>
<dbReference type="PANTHER" id="PTHR24023:SF1082">
    <property type="entry name" value="COLLAGEN TRIPLE HELIX REPEAT"/>
    <property type="match status" value="1"/>
</dbReference>
<feature type="region of interest" description="Disordered" evidence="1">
    <location>
        <begin position="191"/>
        <end position="259"/>
    </location>
</feature>
<sequence>MSRHVPYTGTTAEGKSKQFTRQSRLSEQLFVFESIMEPNKKSSAKCGDILYKGSSVLSFISMLLIVAMFFKMESINSKTEMNELRISKVESHMEIVSTQTTEHKDEMETSKNARNNLVAAVSAHPHKQRRNVAQTPNAPTISLQQIRQEIDKKLSQTYTNTDKLCQVGPQGAPGDPGSDGLDGYPGYKGEIGTPGIPGPQRPFGPPGAQGPSGMRGLQGVRGETGSTGSPGNKGIAGPMGRPGKKAPLASKGTKAARAL</sequence>
<keyword evidence="2" id="KW-1133">Transmembrane helix</keyword>